<reference evidence="2 3" key="1">
    <citation type="submission" date="2009-11" db="EMBL/GenBank/DDBJ databases">
        <authorList>
            <consortium name="Los Alamos National Laboratory (LANL)"/>
            <consortium name="National Microbial Pathogen Data Resource (NMPDR)"/>
            <person name="Munk A.C."/>
            <person name="Tapia R."/>
            <person name="Green L."/>
            <person name="Rogers Y."/>
            <person name="Detter J.C."/>
            <person name="Bruce D."/>
            <person name="Brettin T.S."/>
            <person name="Colwell R."/>
            <person name="Huq A."/>
            <person name="Grim C.J."/>
            <person name="Hasan N.A."/>
            <person name="Vonstein V."/>
            <person name="Bartels D."/>
        </authorList>
    </citation>
    <scope>NUCLEOTIDE SEQUENCE [LARGE SCALE GENOMIC DNA]</scope>
    <source>
        <strain evidence="2 3">CIP 102761</strain>
    </source>
</reference>
<sequence length="43" mass="4633">MLIGLAIFAIKYLDANGQKKVVIGLVSILTLGVVTLMTMELLQ</sequence>
<name>D0YXL6_PHODD</name>
<evidence type="ECO:0000256" key="1">
    <source>
        <dbReference type="SAM" id="Phobius"/>
    </source>
</evidence>
<evidence type="ECO:0000313" key="2">
    <source>
        <dbReference type="EMBL" id="EEZ40725.1"/>
    </source>
</evidence>
<protein>
    <submittedName>
        <fullName evidence="2">Uncharacterized protein</fullName>
    </submittedName>
</protein>
<keyword evidence="1" id="KW-0472">Membrane</keyword>
<evidence type="ECO:0000313" key="3">
    <source>
        <dbReference type="Proteomes" id="UP000003579"/>
    </source>
</evidence>
<gene>
    <name evidence="2" type="ORF">VDA_001757</name>
</gene>
<dbReference type="EMBL" id="ADBS01000001">
    <property type="protein sequence ID" value="EEZ40725.1"/>
    <property type="molecule type" value="Genomic_DNA"/>
</dbReference>
<keyword evidence="1" id="KW-1133">Transmembrane helix</keyword>
<dbReference type="AlphaFoldDB" id="D0YXL6"/>
<organism evidence="2 3">
    <name type="scientific">Photobacterium damselae subsp. damselae CIP 102761</name>
    <dbReference type="NCBI Taxonomy" id="675817"/>
    <lineage>
        <taxon>Bacteria</taxon>
        <taxon>Pseudomonadati</taxon>
        <taxon>Pseudomonadota</taxon>
        <taxon>Gammaproteobacteria</taxon>
        <taxon>Vibrionales</taxon>
        <taxon>Vibrionaceae</taxon>
        <taxon>Photobacterium</taxon>
    </lineage>
</organism>
<feature type="transmembrane region" description="Helical" evidence="1">
    <location>
        <begin position="21"/>
        <end position="42"/>
    </location>
</feature>
<proteinExistence type="predicted"/>
<dbReference type="Proteomes" id="UP000003579">
    <property type="component" value="Unassembled WGS sequence"/>
</dbReference>
<keyword evidence="3" id="KW-1185">Reference proteome</keyword>
<accession>D0YXL6</accession>
<keyword evidence="1" id="KW-0812">Transmembrane</keyword>